<keyword evidence="7" id="KW-1185">Reference proteome</keyword>
<dbReference type="Proteomes" id="UP000076727">
    <property type="component" value="Unassembled WGS sequence"/>
</dbReference>
<keyword evidence="4" id="KW-1133">Transmembrane helix</keyword>
<dbReference type="Gene3D" id="3.30.9.10">
    <property type="entry name" value="D-Amino Acid Oxidase, subunit A, domain 2"/>
    <property type="match status" value="1"/>
</dbReference>
<evidence type="ECO:0000313" key="7">
    <source>
        <dbReference type="Proteomes" id="UP000076727"/>
    </source>
</evidence>
<keyword evidence="3" id="KW-0560">Oxidoreductase</keyword>
<keyword evidence="2" id="KW-0274">FAD</keyword>
<feature type="transmembrane region" description="Helical" evidence="4">
    <location>
        <begin position="254"/>
        <end position="276"/>
    </location>
</feature>
<dbReference type="GO" id="GO:0071949">
    <property type="term" value="F:FAD binding"/>
    <property type="evidence" value="ECO:0007669"/>
    <property type="project" value="InterPro"/>
</dbReference>
<proteinExistence type="predicted"/>
<keyword evidence="4" id="KW-0812">Transmembrane</keyword>
<dbReference type="OrthoDB" id="2690153at2759"/>
<dbReference type="EMBL" id="KV429150">
    <property type="protein sequence ID" value="KZT63906.1"/>
    <property type="molecule type" value="Genomic_DNA"/>
</dbReference>
<evidence type="ECO:0000256" key="3">
    <source>
        <dbReference type="ARBA" id="ARBA00023002"/>
    </source>
</evidence>
<name>A0A165L3T0_9APHY</name>
<protein>
    <recommendedName>
        <fullName evidence="5">FAD-binding domain-containing protein</fullName>
    </recommendedName>
</protein>
<evidence type="ECO:0000259" key="5">
    <source>
        <dbReference type="Pfam" id="PF01494"/>
    </source>
</evidence>
<evidence type="ECO:0000256" key="4">
    <source>
        <dbReference type="SAM" id="Phobius"/>
    </source>
</evidence>
<evidence type="ECO:0000256" key="2">
    <source>
        <dbReference type="ARBA" id="ARBA00022827"/>
    </source>
</evidence>
<dbReference type="STRING" id="1314783.A0A165L3T0"/>
<dbReference type="GO" id="GO:0016491">
    <property type="term" value="F:oxidoreductase activity"/>
    <property type="evidence" value="ECO:0007669"/>
    <property type="project" value="UniProtKB-KW"/>
</dbReference>
<evidence type="ECO:0000313" key="6">
    <source>
        <dbReference type="EMBL" id="KZT63906.1"/>
    </source>
</evidence>
<keyword evidence="4" id="KW-0472">Membrane</keyword>
<feature type="domain" description="FAD-binding" evidence="5">
    <location>
        <begin position="53"/>
        <end position="203"/>
    </location>
</feature>
<gene>
    <name evidence="6" type="ORF">DAEQUDRAFT_770161</name>
</gene>
<evidence type="ECO:0000256" key="1">
    <source>
        <dbReference type="ARBA" id="ARBA00022630"/>
    </source>
</evidence>
<dbReference type="Pfam" id="PF01494">
    <property type="entry name" value="FAD_binding_3"/>
    <property type="match status" value="1"/>
</dbReference>
<sequence length="281" mass="31885">MGIEDAAYAVSGRLQGIDQAAWCTSCGPDDKKIADEYSKRTEPEELNVNPEALRFRVEITDVQEYDCKSHAILKLRYKGKEPDDEVRARFAICADGERSFTDKLGEPDVYNMVTGHFRAPMSTLTRANSSLGSRVLVVVATFGPASYISDLERFDSEAMSARIRGTLHLPDLPSEILTLSPWHVNAIYAERYHSTRRVFLDAANLVWKLNLTLQDEHRYDAERRPVEYFDEEYPETPTVSPKELCAFQATFDKAFMGMFLPAIAPLFVLPIHLLLLSSRWI</sequence>
<dbReference type="AlphaFoldDB" id="A0A165L3T0"/>
<organism evidence="6 7">
    <name type="scientific">Daedalea quercina L-15889</name>
    <dbReference type="NCBI Taxonomy" id="1314783"/>
    <lineage>
        <taxon>Eukaryota</taxon>
        <taxon>Fungi</taxon>
        <taxon>Dikarya</taxon>
        <taxon>Basidiomycota</taxon>
        <taxon>Agaricomycotina</taxon>
        <taxon>Agaricomycetes</taxon>
        <taxon>Polyporales</taxon>
        <taxon>Fomitopsis</taxon>
    </lineage>
</organism>
<dbReference type="InterPro" id="IPR002938">
    <property type="entry name" value="FAD-bd"/>
</dbReference>
<dbReference type="InterPro" id="IPR036188">
    <property type="entry name" value="FAD/NAD-bd_sf"/>
</dbReference>
<reference evidence="6 7" key="1">
    <citation type="journal article" date="2016" name="Mol. Biol. Evol.">
        <title>Comparative Genomics of Early-Diverging Mushroom-Forming Fungi Provides Insights into the Origins of Lignocellulose Decay Capabilities.</title>
        <authorList>
            <person name="Nagy L.G."/>
            <person name="Riley R."/>
            <person name="Tritt A."/>
            <person name="Adam C."/>
            <person name="Daum C."/>
            <person name="Floudas D."/>
            <person name="Sun H."/>
            <person name="Yadav J.S."/>
            <person name="Pangilinan J."/>
            <person name="Larsson K.H."/>
            <person name="Matsuura K."/>
            <person name="Barry K."/>
            <person name="Labutti K."/>
            <person name="Kuo R."/>
            <person name="Ohm R.A."/>
            <person name="Bhattacharya S.S."/>
            <person name="Shirouzu T."/>
            <person name="Yoshinaga Y."/>
            <person name="Martin F.M."/>
            <person name="Grigoriev I.V."/>
            <person name="Hibbett D.S."/>
        </authorList>
    </citation>
    <scope>NUCLEOTIDE SEQUENCE [LARGE SCALE GENOMIC DNA]</scope>
    <source>
        <strain evidence="6 7">L-15889</strain>
    </source>
</reference>
<keyword evidence="1" id="KW-0285">Flavoprotein</keyword>
<accession>A0A165L3T0</accession>
<dbReference type="Gene3D" id="3.50.50.60">
    <property type="entry name" value="FAD/NAD(P)-binding domain"/>
    <property type="match status" value="1"/>
</dbReference>